<dbReference type="AlphaFoldDB" id="A0A2D2CUY2"/>
<proteinExistence type="predicted"/>
<dbReference type="Proteomes" id="UP000230709">
    <property type="component" value="Chromosome"/>
</dbReference>
<evidence type="ECO:0000256" key="1">
    <source>
        <dbReference type="SAM" id="SignalP"/>
    </source>
</evidence>
<feature type="chain" id="PRO_5013682598" evidence="1">
    <location>
        <begin position="23"/>
        <end position="103"/>
    </location>
</feature>
<gene>
    <name evidence="2" type="ORF">CQW49_01005</name>
</gene>
<sequence>MNALRFLAVAALSLALAAPAFAKSASRARLVTLPDPAKASQAVLLQAEVDGRRGGPLGLVSLTDGSVSLGSAKLARAGARQATLFAGIRAISSRSRPAFIVAY</sequence>
<protein>
    <submittedName>
        <fullName evidence="2">Uncharacterized protein</fullName>
    </submittedName>
</protein>
<accession>A0A2D2CUY2</accession>
<feature type="signal peptide" evidence="1">
    <location>
        <begin position="1"/>
        <end position="22"/>
    </location>
</feature>
<keyword evidence="3" id="KW-1185">Reference proteome</keyword>
<dbReference type="EMBL" id="CP023737">
    <property type="protein sequence ID" value="ATQ66631.1"/>
    <property type="molecule type" value="Genomic_DNA"/>
</dbReference>
<evidence type="ECO:0000313" key="3">
    <source>
        <dbReference type="Proteomes" id="UP000230709"/>
    </source>
</evidence>
<dbReference type="KEGG" id="mtw:CQW49_01005"/>
<keyword evidence="1" id="KW-0732">Signal</keyword>
<organism evidence="2 3">
    <name type="scientific">Methylosinus trichosporium (strain ATCC 35070 / NCIMB 11131 / UNIQEM 75 / OB3b)</name>
    <dbReference type="NCBI Taxonomy" id="595536"/>
    <lineage>
        <taxon>Bacteria</taxon>
        <taxon>Pseudomonadati</taxon>
        <taxon>Pseudomonadota</taxon>
        <taxon>Alphaproteobacteria</taxon>
        <taxon>Hyphomicrobiales</taxon>
        <taxon>Methylocystaceae</taxon>
        <taxon>Methylosinus</taxon>
    </lineage>
</organism>
<dbReference type="STRING" id="595536.GCA_000178815_00743"/>
<evidence type="ECO:0000313" key="2">
    <source>
        <dbReference type="EMBL" id="ATQ66631.1"/>
    </source>
</evidence>
<reference evidence="3" key="1">
    <citation type="submission" date="2017-10" db="EMBL/GenBank/DDBJ databases">
        <title>Completed PacBio SMRT sequence of Methylosinus trichosporium OB3b reveals presence of a third large plasmid.</title>
        <authorList>
            <person name="Charles T.C."/>
            <person name="Lynch M.D.J."/>
            <person name="Heil J.R."/>
            <person name="Cheng J."/>
        </authorList>
    </citation>
    <scope>NUCLEOTIDE SEQUENCE [LARGE SCALE GENOMIC DNA]</scope>
    <source>
        <strain evidence="3">OB3b</strain>
    </source>
</reference>
<name>A0A2D2CUY2_METT3</name>